<evidence type="ECO:0000313" key="1">
    <source>
        <dbReference type="EMBL" id="KAF2611076.1"/>
    </source>
</evidence>
<gene>
    <name evidence="1" type="ORF">F2Q70_00009112</name>
</gene>
<dbReference type="EMBL" id="QGKY02000089">
    <property type="protein sequence ID" value="KAF2611076.1"/>
    <property type="molecule type" value="Genomic_DNA"/>
</dbReference>
<comment type="caution">
    <text evidence="1">The sequence shown here is derived from an EMBL/GenBank/DDBJ whole genome shotgun (WGS) entry which is preliminary data.</text>
</comment>
<accession>A0A8S9M0X0</accession>
<name>A0A8S9M0X0_BRACR</name>
<organism evidence="1">
    <name type="scientific">Brassica cretica</name>
    <name type="common">Mustard</name>
    <dbReference type="NCBI Taxonomy" id="69181"/>
    <lineage>
        <taxon>Eukaryota</taxon>
        <taxon>Viridiplantae</taxon>
        <taxon>Streptophyta</taxon>
        <taxon>Embryophyta</taxon>
        <taxon>Tracheophyta</taxon>
        <taxon>Spermatophyta</taxon>
        <taxon>Magnoliopsida</taxon>
        <taxon>eudicotyledons</taxon>
        <taxon>Gunneridae</taxon>
        <taxon>Pentapetalae</taxon>
        <taxon>rosids</taxon>
        <taxon>malvids</taxon>
        <taxon>Brassicales</taxon>
        <taxon>Brassicaceae</taxon>
        <taxon>Brassiceae</taxon>
        <taxon>Brassica</taxon>
    </lineage>
</organism>
<sequence length="85" mass="9441">MLGELDDLSPTRLLASWISRVQLRLRRVGSIQNHALSSLEFPPSGLGRTVSCFVSIGVTAETLRKKEQKLLSRISSDRSDKDDNS</sequence>
<dbReference type="AlphaFoldDB" id="A0A8S9M0X0"/>
<protein>
    <submittedName>
        <fullName evidence="1">Uncharacterized protein</fullName>
    </submittedName>
</protein>
<proteinExistence type="predicted"/>
<reference evidence="1" key="1">
    <citation type="submission" date="2019-12" db="EMBL/GenBank/DDBJ databases">
        <title>Genome sequencing and annotation of Brassica cretica.</title>
        <authorList>
            <person name="Studholme D.J."/>
            <person name="Sarris P.F."/>
        </authorList>
    </citation>
    <scope>NUCLEOTIDE SEQUENCE</scope>
    <source>
        <strain evidence="1">PFS-102/07</strain>
        <tissue evidence="1">Leaf</tissue>
    </source>
</reference>